<dbReference type="InterPro" id="IPR023846">
    <property type="entry name" value="CHP04042_MSMEG0570"/>
</dbReference>
<accession>A0ABR7Z446</accession>
<reference evidence="1 2" key="1">
    <citation type="journal article" date="2020" name="Insects">
        <title>Bacteria Belonging to Pseudomonas typographi sp. nov. from the Bark Beetle Ips typographus Have Genomic Potential to Aid in the Host Ecology.</title>
        <authorList>
            <person name="Peral-Aranega E."/>
            <person name="Saati-Santamaria Z."/>
            <person name="Kolarik M."/>
            <person name="Rivas R."/>
            <person name="Garcia-Fraile P."/>
        </authorList>
    </citation>
    <scope>NUCLEOTIDE SEQUENCE [LARGE SCALE GENOMIC DNA]</scope>
    <source>
        <strain evidence="1 2">CA3A</strain>
    </source>
</reference>
<name>A0ABR7Z446_9PSED</name>
<dbReference type="NCBIfam" id="TIGR04042">
    <property type="entry name" value="MSMEG_0570_fam"/>
    <property type="match status" value="1"/>
</dbReference>
<proteinExistence type="predicted"/>
<dbReference type="EMBL" id="JAAOCA010000019">
    <property type="protein sequence ID" value="MBD1600157.1"/>
    <property type="molecule type" value="Genomic_DNA"/>
</dbReference>
<evidence type="ECO:0000313" key="2">
    <source>
        <dbReference type="Proteomes" id="UP000805841"/>
    </source>
</evidence>
<organism evidence="1 2">
    <name type="scientific">Pseudomonas typographi</name>
    <dbReference type="NCBI Taxonomy" id="2715964"/>
    <lineage>
        <taxon>Bacteria</taxon>
        <taxon>Pseudomonadati</taxon>
        <taxon>Pseudomonadota</taxon>
        <taxon>Gammaproteobacteria</taxon>
        <taxon>Pseudomonadales</taxon>
        <taxon>Pseudomonadaceae</taxon>
        <taxon>Pseudomonas</taxon>
    </lineage>
</organism>
<evidence type="ECO:0000313" key="1">
    <source>
        <dbReference type="EMBL" id="MBD1600157.1"/>
    </source>
</evidence>
<protein>
    <submittedName>
        <fullName evidence="1">MSMEG_0570 family nitrogen starvation response protein</fullName>
    </submittedName>
</protein>
<sequence length="108" mass="12061">MPAVNIRLRWPDGHESTSYSPSTSIFDYLEAGRSYPLPEFLQRATQGLNAAAERVKQVRGFYCSSAMDSLDGLRLLAQRFDQAQACVQVVHMQQQGAGQVHNRSFGEI</sequence>
<comment type="caution">
    <text evidence="1">The sequence shown here is derived from an EMBL/GenBank/DDBJ whole genome shotgun (WGS) entry which is preliminary data.</text>
</comment>
<keyword evidence="2" id="KW-1185">Reference proteome</keyword>
<dbReference type="Proteomes" id="UP000805841">
    <property type="component" value="Unassembled WGS sequence"/>
</dbReference>
<gene>
    <name evidence="1" type="ORF">HAQ05_15785</name>
</gene>
<dbReference type="RefSeq" id="WP_190422251.1">
    <property type="nucleotide sequence ID" value="NZ_JAAOCA010000019.1"/>
</dbReference>